<protein>
    <submittedName>
        <fullName evidence="5">Cyclin-dependent kinase inhibitor 3</fullName>
    </submittedName>
</protein>
<evidence type="ECO:0000256" key="2">
    <source>
        <dbReference type="ARBA" id="ARBA00023013"/>
    </source>
</evidence>
<dbReference type="InterPro" id="IPR044898">
    <property type="entry name" value="CDI_dom_sf"/>
</dbReference>
<evidence type="ECO:0000313" key="6">
    <source>
        <dbReference type="Proteomes" id="UP000236161"/>
    </source>
</evidence>
<dbReference type="Pfam" id="PF02234">
    <property type="entry name" value="CDI"/>
    <property type="match status" value="1"/>
</dbReference>
<dbReference type="Gene3D" id="4.10.365.10">
    <property type="entry name" value="p27"/>
    <property type="match status" value="1"/>
</dbReference>
<dbReference type="GO" id="GO:0004861">
    <property type="term" value="F:cyclin-dependent protein serine/threonine kinase inhibitor activity"/>
    <property type="evidence" value="ECO:0007669"/>
    <property type="project" value="InterPro"/>
</dbReference>
<dbReference type="InterPro" id="IPR044275">
    <property type="entry name" value="KRP"/>
</dbReference>
<dbReference type="AlphaFoldDB" id="A0A2I0AVE1"/>
<name>A0A2I0AVE1_9ASPA</name>
<reference evidence="5 6" key="1">
    <citation type="journal article" date="2017" name="Nature">
        <title>The Apostasia genome and the evolution of orchids.</title>
        <authorList>
            <person name="Zhang G.Q."/>
            <person name="Liu K.W."/>
            <person name="Li Z."/>
            <person name="Lohaus R."/>
            <person name="Hsiao Y.Y."/>
            <person name="Niu S.C."/>
            <person name="Wang J.Y."/>
            <person name="Lin Y.C."/>
            <person name="Xu Q."/>
            <person name="Chen L.J."/>
            <person name="Yoshida K."/>
            <person name="Fujiwara S."/>
            <person name="Wang Z.W."/>
            <person name="Zhang Y.Q."/>
            <person name="Mitsuda N."/>
            <person name="Wang M."/>
            <person name="Liu G.H."/>
            <person name="Pecoraro L."/>
            <person name="Huang H.X."/>
            <person name="Xiao X.J."/>
            <person name="Lin M."/>
            <person name="Wu X.Y."/>
            <person name="Wu W.L."/>
            <person name="Chen Y.Y."/>
            <person name="Chang S.B."/>
            <person name="Sakamoto S."/>
            <person name="Ohme-Takagi M."/>
            <person name="Yagi M."/>
            <person name="Zeng S.J."/>
            <person name="Shen C.Y."/>
            <person name="Yeh C.M."/>
            <person name="Luo Y.B."/>
            <person name="Tsai W.C."/>
            <person name="Van de Peer Y."/>
            <person name="Liu Z.J."/>
        </authorList>
    </citation>
    <scope>NUCLEOTIDE SEQUENCE [LARGE SCALE GENOMIC DNA]</scope>
    <source>
        <strain evidence="6">cv. Shenzhen</strain>
        <tissue evidence="5">Stem</tissue>
    </source>
</reference>
<evidence type="ECO:0000313" key="5">
    <source>
        <dbReference type="EMBL" id="PKA59511.1"/>
    </source>
</evidence>
<dbReference type="InterPro" id="IPR003175">
    <property type="entry name" value="CDI_dom"/>
</dbReference>
<dbReference type="PANTHER" id="PTHR46776">
    <property type="entry name" value="CYCLIN-DEPENDENT KINASE INHIBITOR 4-RELATED"/>
    <property type="match status" value="1"/>
</dbReference>
<dbReference type="GO" id="GO:0005634">
    <property type="term" value="C:nucleus"/>
    <property type="evidence" value="ECO:0007669"/>
    <property type="project" value="InterPro"/>
</dbReference>
<evidence type="ECO:0000256" key="1">
    <source>
        <dbReference type="ARBA" id="ARBA00010274"/>
    </source>
</evidence>
<feature type="region of interest" description="Disordered" evidence="3">
    <location>
        <begin position="195"/>
        <end position="225"/>
    </location>
</feature>
<feature type="domain" description="Cyclin-dependent kinase inhibitor" evidence="4">
    <location>
        <begin position="226"/>
        <end position="266"/>
    </location>
</feature>
<keyword evidence="6" id="KW-1185">Reference proteome</keyword>
<accession>A0A2I0AVE1</accession>
<dbReference type="STRING" id="1088818.A0A2I0AVE1"/>
<dbReference type="GO" id="GO:0051726">
    <property type="term" value="P:regulation of cell cycle"/>
    <property type="evidence" value="ECO:0007669"/>
    <property type="project" value="InterPro"/>
</dbReference>
<sequence>MHSALPESSIQIRGNRVIKLRYGRKQPVSAPSCSFPVRPPPFLSKREKGMGKYTRKCRTIGEVAMMEVAQVVGVRTRARSLALASATPTAAVEVRGSPKKRKVPADGSDEPEVMQIAYLELRSRKLVMTQRDPRSAKNSAEQRCRSVEPGRISRCSSISSCEAVDEDDLPGGKKHCDDLASSVCDVERSGVRGAFTPSSNIDAIDSNEMESTAERRPLQPAPETVPSAAEIEDFFATAERAEKLRFAARYNFDVDDEIPLEGRYEWWENNAQHFVQKQSPLLFSSPCLIASFHCTAVPLSSSCISLYTSAEPSDLRPSIPAILQASHDGERERTGVGEQFNKIVSP</sequence>
<dbReference type="Proteomes" id="UP000236161">
    <property type="component" value="Unassembled WGS sequence"/>
</dbReference>
<gene>
    <name evidence="5" type="primary">KRP3</name>
    <name evidence="5" type="ORF">AXF42_Ash016535</name>
</gene>
<dbReference type="OrthoDB" id="9940972at2759"/>
<dbReference type="EMBL" id="KZ451948">
    <property type="protein sequence ID" value="PKA59511.1"/>
    <property type="molecule type" value="Genomic_DNA"/>
</dbReference>
<organism evidence="5 6">
    <name type="scientific">Apostasia shenzhenica</name>
    <dbReference type="NCBI Taxonomy" id="1088818"/>
    <lineage>
        <taxon>Eukaryota</taxon>
        <taxon>Viridiplantae</taxon>
        <taxon>Streptophyta</taxon>
        <taxon>Embryophyta</taxon>
        <taxon>Tracheophyta</taxon>
        <taxon>Spermatophyta</taxon>
        <taxon>Magnoliopsida</taxon>
        <taxon>Liliopsida</taxon>
        <taxon>Asparagales</taxon>
        <taxon>Orchidaceae</taxon>
        <taxon>Apostasioideae</taxon>
        <taxon>Apostasia</taxon>
    </lineage>
</organism>
<keyword evidence="2" id="KW-0649">Protein kinase inhibitor</keyword>
<feature type="region of interest" description="Disordered" evidence="3">
    <location>
        <begin position="327"/>
        <end position="346"/>
    </location>
</feature>
<evidence type="ECO:0000259" key="4">
    <source>
        <dbReference type="Pfam" id="PF02234"/>
    </source>
</evidence>
<comment type="similarity">
    <text evidence="1">Belongs to the CDI family. ICK/KRP subfamily.</text>
</comment>
<proteinExistence type="inferred from homology"/>
<evidence type="ECO:0000256" key="3">
    <source>
        <dbReference type="SAM" id="MobiDB-lite"/>
    </source>
</evidence>